<gene>
    <name evidence="2" type="ORF">Kpho02_24440</name>
</gene>
<keyword evidence="1" id="KW-0472">Membrane</keyword>
<organism evidence="2 3">
    <name type="scientific">Kitasatospora phosalacinea</name>
    <dbReference type="NCBI Taxonomy" id="2065"/>
    <lineage>
        <taxon>Bacteria</taxon>
        <taxon>Bacillati</taxon>
        <taxon>Actinomycetota</taxon>
        <taxon>Actinomycetes</taxon>
        <taxon>Kitasatosporales</taxon>
        <taxon>Streptomycetaceae</taxon>
        <taxon>Kitasatospora</taxon>
    </lineage>
</organism>
<name>A0A9W6V2L5_9ACTN</name>
<feature type="transmembrane region" description="Helical" evidence="1">
    <location>
        <begin position="205"/>
        <end position="222"/>
    </location>
</feature>
<evidence type="ECO:0000256" key="1">
    <source>
        <dbReference type="SAM" id="Phobius"/>
    </source>
</evidence>
<comment type="caution">
    <text evidence="2">The sequence shown here is derived from an EMBL/GenBank/DDBJ whole genome shotgun (WGS) entry which is preliminary data.</text>
</comment>
<proteinExistence type="predicted"/>
<feature type="transmembrane region" description="Helical" evidence="1">
    <location>
        <begin position="169"/>
        <end position="185"/>
    </location>
</feature>
<evidence type="ECO:0000313" key="2">
    <source>
        <dbReference type="EMBL" id="GLW70145.1"/>
    </source>
</evidence>
<dbReference type="RefSeq" id="WP_285735980.1">
    <property type="nucleotide sequence ID" value="NZ_BSSA01000006.1"/>
</dbReference>
<evidence type="ECO:0008006" key="4">
    <source>
        <dbReference type="Google" id="ProtNLM"/>
    </source>
</evidence>
<dbReference type="AlphaFoldDB" id="A0A9W6V2L5"/>
<reference evidence="2" key="1">
    <citation type="submission" date="2023-02" db="EMBL/GenBank/DDBJ databases">
        <title>Kitasatospora phosalacinea NBRC 14627.</title>
        <authorList>
            <person name="Ichikawa N."/>
            <person name="Sato H."/>
            <person name="Tonouchi N."/>
        </authorList>
    </citation>
    <scope>NUCLEOTIDE SEQUENCE</scope>
    <source>
        <strain evidence="2">NBRC 14627</strain>
    </source>
</reference>
<keyword evidence="1" id="KW-1133">Transmembrane helix</keyword>
<feature type="transmembrane region" description="Helical" evidence="1">
    <location>
        <begin position="37"/>
        <end position="57"/>
    </location>
</feature>
<dbReference type="Proteomes" id="UP001165041">
    <property type="component" value="Unassembled WGS sequence"/>
</dbReference>
<evidence type="ECO:0000313" key="3">
    <source>
        <dbReference type="Proteomes" id="UP001165041"/>
    </source>
</evidence>
<dbReference type="EMBL" id="BSSA01000006">
    <property type="protein sequence ID" value="GLW70145.1"/>
    <property type="molecule type" value="Genomic_DNA"/>
</dbReference>
<keyword evidence="1" id="KW-0812">Transmembrane</keyword>
<feature type="transmembrane region" description="Helical" evidence="1">
    <location>
        <begin position="63"/>
        <end position="82"/>
    </location>
</feature>
<accession>A0A9W6V2L5</accession>
<sequence>MLSAPPRTAGTARKQSAGRLAVALLGPALRQTPRTPLLLGGSVALSTAALPAALGAGLGLSDAALLCRVGAVVVALAVGFALDDRAARTTGVLPVRPLLRRVVRAVPVLAVGAVVWTATAVLARAAAAPEVRSLFPWGGLATEAGALTVVALALAALGLRLTGGEQGGATAAPGVLLLVIAAALLPDRFAVFLPPGHPHWTGVHLLWAGLLGVFLTGGVLLARTDP</sequence>
<protein>
    <recommendedName>
        <fullName evidence="4">ABC transporter</fullName>
    </recommendedName>
</protein>
<feature type="transmembrane region" description="Helical" evidence="1">
    <location>
        <begin position="102"/>
        <end position="123"/>
    </location>
</feature>
<feature type="transmembrane region" description="Helical" evidence="1">
    <location>
        <begin position="135"/>
        <end position="157"/>
    </location>
</feature>